<feature type="active site" evidence="15">
    <location>
        <position position="174"/>
    </location>
</feature>
<dbReference type="KEGG" id="hbe:BEI_0014"/>
<evidence type="ECO:0000256" key="14">
    <source>
        <dbReference type="ARBA" id="ARBA00034417"/>
    </source>
</evidence>
<protein>
    <recommendedName>
        <fullName evidence="13 15">3-deoxy-D-manno-octulosonic acid kinase</fullName>
        <shortName evidence="15">Kdo kinase</shortName>
        <ecNumber evidence="4 15">2.7.1.166</ecNumber>
    </recommendedName>
</protein>
<evidence type="ECO:0000256" key="15">
    <source>
        <dbReference type="HAMAP-Rule" id="MF_00521"/>
    </source>
</evidence>
<accession>A0A291P296</accession>
<evidence type="ECO:0000256" key="8">
    <source>
        <dbReference type="ARBA" id="ARBA00022741"/>
    </source>
</evidence>
<comment type="similarity">
    <text evidence="3 15">Belongs to the protein kinase superfamily. KdkA/RfaP family.</text>
</comment>
<dbReference type="EMBL" id="CP021435">
    <property type="protein sequence ID" value="ATJ81001.1"/>
    <property type="molecule type" value="Genomic_DNA"/>
</dbReference>
<keyword evidence="8 15" id="KW-0547">Nucleotide-binding</keyword>
<evidence type="ECO:0000256" key="10">
    <source>
        <dbReference type="ARBA" id="ARBA00022840"/>
    </source>
</evidence>
<keyword evidence="7 15" id="KW-0808">Transferase</keyword>
<evidence type="ECO:0000256" key="4">
    <source>
        <dbReference type="ARBA" id="ARBA00011988"/>
    </source>
</evidence>
<dbReference type="UniPathway" id="UPA00958"/>
<comment type="function">
    <text evidence="15">Catalyzes the ATP-dependent phosphorylation of the 3-deoxy-D-manno-octulosonic acid (Kdo) residue in Kdo-lipid IV(A) at the 4-OH position.</text>
</comment>
<evidence type="ECO:0000256" key="11">
    <source>
        <dbReference type="ARBA" id="ARBA00022985"/>
    </source>
</evidence>
<keyword evidence="12 15" id="KW-0472">Membrane</keyword>
<evidence type="ECO:0000256" key="5">
    <source>
        <dbReference type="ARBA" id="ARBA00022475"/>
    </source>
</evidence>
<sequence length="241" mass="26890">MRLATYRTGKIIILYDADSLCDADGAPQIGPQDFDPEHWRRAGRVRGEAPGRGASLFLDAGEDQWVLRPYRRGGLIARLSESRYLWTGLERSRPFRELRLTARLFDLGLPVPRPVAAAVFRHGPAYEAALITVRLPGARSLASRLQQGEVDDALLRRVGATIRRFHDAGLDHVDLNARNLLVDADEKVWLIDLDRCRLRSPGKWQEANLERLARSLVKFEAAPALAAIRQGYGTSHPVPGS</sequence>
<organism evidence="16 17">
    <name type="scientific">Halomonas beimenensis</name>
    <dbReference type="NCBI Taxonomy" id="475662"/>
    <lineage>
        <taxon>Bacteria</taxon>
        <taxon>Pseudomonadati</taxon>
        <taxon>Pseudomonadota</taxon>
        <taxon>Gammaproteobacteria</taxon>
        <taxon>Oceanospirillales</taxon>
        <taxon>Halomonadaceae</taxon>
        <taxon>Halomonas</taxon>
    </lineage>
</organism>
<keyword evidence="10 15" id="KW-0067">ATP-binding</keyword>
<evidence type="ECO:0000256" key="2">
    <source>
        <dbReference type="ARBA" id="ARBA00004713"/>
    </source>
</evidence>
<dbReference type="OrthoDB" id="6854449at2"/>
<dbReference type="GO" id="GO:0009244">
    <property type="term" value="P:lipopolysaccharide core region biosynthetic process"/>
    <property type="evidence" value="ECO:0007669"/>
    <property type="project" value="UniProtKB-UniRule"/>
</dbReference>
<proteinExistence type="inferred from homology"/>
<dbReference type="Proteomes" id="UP000219993">
    <property type="component" value="Chromosome"/>
</dbReference>
<keyword evidence="9 15" id="KW-0418">Kinase</keyword>
<dbReference type="EC" id="2.7.1.166" evidence="4 15"/>
<dbReference type="Pfam" id="PF06293">
    <property type="entry name" value="Kdo"/>
    <property type="match status" value="1"/>
</dbReference>
<dbReference type="GO" id="GO:0005524">
    <property type="term" value="F:ATP binding"/>
    <property type="evidence" value="ECO:0007669"/>
    <property type="project" value="UniProtKB-UniRule"/>
</dbReference>
<evidence type="ECO:0000256" key="9">
    <source>
        <dbReference type="ARBA" id="ARBA00022777"/>
    </source>
</evidence>
<comment type="subcellular location">
    <subcellularLocation>
        <location evidence="1 15">Cell inner membrane</location>
        <topology evidence="1 15">Peripheral membrane protein</topology>
        <orientation evidence="1 15">Cytoplasmic side</orientation>
    </subcellularLocation>
</comment>
<keyword evidence="17" id="KW-1185">Reference proteome</keyword>
<dbReference type="Gene3D" id="1.10.510.10">
    <property type="entry name" value="Transferase(Phosphotransferase) domain 1"/>
    <property type="match status" value="1"/>
</dbReference>
<dbReference type="SUPFAM" id="SSF56112">
    <property type="entry name" value="Protein kinase-like (PK-like)"/>
    <property type="match status" value="1"/>
</dbReference>
<evidence type="ECO:0000256" key="7">
    <source>
        <dbReference type="ARBA" id="ARBA00022679"/>
    </source>
</evidence>
<keyword evidence="6 15" id="KW-0997">Cell inner membrane</keyword>
<dbReference type="GO" id="GO:0016773">
    <property type="term" value="F:phosphotransferase activity, alcohol group as acceptor"/>
    <property type="evidence" value="ECO:0007669"/>
    <property type="project" value="UniProtKB-UniRule"/>
</dbReference>
<dbReference type="NCBIfam" id="NF002475">
    <property type="entry name" value="PRK01723.1"/>
    <property type="match status" value="1"/>
</dbReference>
<dbReference type="AlphaFoldDB" id="A0A291P296"/>
<evidence type="ECO:0000256" key="12">
    <source>
        <dbReference type="ARBA" id="ARBA00023136"/>
    </source>
</evidence>
<dbReference type="GO" id="GO:0016301">
    <property type="term" value="F:kinase activity"/>
    <property type="evidence" value="ECO:0007669"/>
    <property type="project" value="UniProtKB-KW"/>
</dbReference>
<name>A0A291P296_9GAMM</name>
<comment type="catalytic activity">
    <reaction evidence="14 15">
        <text>an alpha-Kdo-(2-&gt;6)-lipid IVA + ATP = a 4-O-phospho-alpha-Kdo-(2-&gt;6)-lipid IVA + ADP + H(+)</text>
        <dbReference type="Rhea" id="RHEA:74271"/>
        <dbReference type="ChEBI" id="CHEBI:15378"/>
        <dbReference type="ChEBI" id="CHEBI:30616"/>
        <dbReference type="ChEBI" id="CHEBI:176428"/>
        <dbReference type="ChEBI" id="CHEBI:193140"/>
        <dbReference type="ChEBI" id="CHEBI:456216"/>
        <dbReference type="EC" id="2.7.1.166"/>
    </reaction>
</comment>
<evidence type="ECO:0000313" key="16">
    <source>
        <dbReference type="EMBL" id="ATJ81001.1"/>
    </source>
</evidence>
<dbReference type="InterPro" id="IPR011009">
    <property type="entry name" value="Kinase-like_dom_sf"/>
</dbReference>
<evidence type="ECO:0000256" key="1">
    <source>
        <dbReference type="ARBA" id="ARBA00004515"/>
    </source>
</evidence>
<evidence type="ECO:0000256" key="13">
    <source>
        <dbReference type="ARBA" id="ARBA00029511"/>
    </source>
</evidence>
<gene>
    <name evidence="15 16" type="primary">kdkA</name>
    <name evidence="16" type="ORF">BEI_0014</name>
</gene>
<comment type="pathway">
    <text evidence="2 15">Bacterial outer membrane biogenesis; LPS core biosynthesis.</text>
</comment>
<keyword evidence="11 15" id="KW-0448">Lipopolysaccharide biosynthesis</keyword>
<dbReference type="GO" id="GO:0005886">
    <property type="term" value="C:plasma membrane"/>
    <property type="evidence" value="ECO:0007669"/>
    <property type="project" value="UniProtKB-SubCell"/>
</dbReference>
<evidence type="ECO:0000256" key="6">
    <source>
        <dbReference type="ARBA" id="ARBA00022519"/>
    </source>
</evidence>
<keyword evidence="5 15" id="KW-1003">Cell membrane</keyword>
<evidence type="ECO:0000313" key="17">
    <source>
        <dbReference type="Proteomes" id="UP000219993"/>
    </source>
</evidence>
<dbReference type="HAMAP" id="MF_00521">
    <property type="entry name" value="KDO_kinase"/>
    <property type="match status" value="1"/>
</dbReference>
<dbReference type="InterPro" id="IPR022826">
    <property type="entry name" value="KDO_kinase"/>
</dbReference>
<evidence type="ECO:0000256" key="3">
    <source>
        <dbReference type="ARBA" id="ARBA00010327"/>
    </source>
</evidence>
<dbReference type="RefSeq" id="WP_097787594.1">
    <property type="nucleotide sequence ID" value="NZ_BAAADT010000020.1"/>
</dbReference>
<reference evidence="16 17" key="1">
    <citation type="journal article" date="2017" name="Sci. Rep.">
        <title>Revealing the Saline Adaptation Strategies of the Halophilic Bacterium Halomonas beimenensis through High-throughput Omics and Transposon Mutagenesis Approaches.</title>
        <authorList>
            <person name="Chen Y.H."/>
            <person name="Lin S.S."/>
            <person name="Shyu Y.T."/>
        </authorList>
    </citation>
    <scope>NUCLEOTIDE SEQUENCE [LARGE SCALE GENOMIC DNA]</scope>
    <source>
        <strain evidence="16 17">NTU-111</strain>
    </source>
</reference>